<feature type="domain" description="SRCR" evidence="6">
    <location>
        <begin position="134"/>
        <end position="234"/>
    </location>
</feature>
<dbReference type="SMART" id="SM00202">
    <property type="entry name" value="SR"/>
    <property type="match status" value="6"/>
</dbReference>
<sequence length="885" mass="94699">MALNGYLFLQGLCFVLLSIMVGGQALELRLMDGGHRCEGRVEVKHHGIWGTVNGYLWGLQDAAVVCRQLGCGDAVDAPTGSYFGPGVGPIWLLSVSCVGTESALSDCSHNPIRDYSKASFSHNWDAGAVCSGFVRLAGGDRPCSGRVEVHPGEHWIPVSDGNFTFLAAQVICAELGCDKAVSVLGHVPFRESGGQIWAEEFRCTGEEPELWSCPRVPCPGGTCCHSGAVQVVCSAYSEVRLMNNGTSQCEGQVQMNISGGWRALCASHWTMANAHVVCRQLGYGVATSTPRGTYYVEGSNPIWKARFHCSGAESFLWNCPVTAMGAPDCAHGNTASVICSGNQTQVLPQCNDSVSEPGGSAASEGSPANCSDSRRLRLADGGGRCAGRVEILHQGSWGTICDDGWDLADAHVVCRQLGCGQAVDASALARFGAGSGPIWLDELNCTGKEPHVWRCPSRGWGRHDCRHKEDAGVVCSEFLALRMVSKDQECAGWLEVFYNGTWGSVCRSPMEDITLSIVCSQLGCGDRGILNTSVAFREGSRPRWVDGILCQKTDTSLWQCPSDPWKYSSCSPKEEAYISCAGIRSKSCPSAAPCTDKEKLRLRGGGSQCSGRVEVWHSGSWGTVCDDSWSLAEAEVVCQQLGCGHALEALGSAAFGPGNGSIWLDEVQCRGSEPSLWACAAESWGQNDCKHEEDAGVRCSSERTALPPATAGTRPGFNPIPGIFSLPGILCLILGALLFLVLVILVTQLLSWRAERRALSRVKGAVDEVVYEEIDYLVTTNEDLLRSSGPPDQRTEVTSEGYDDAEEVPLPEAPPASQMSEGEVPPEEETGMRASQTDSSLNFPREAADPGKGEESPWLDQWEKGDPGYDDVELSVPGTPSVAFP</sequence>
<gene>
    <name evidence="8" type="primary">LOC116277830</name>
</gene>
<feature type="region of interest" description="Disordered" evidence="3">
    <location>
        <begin position="350"/>
        <end position="372"/>
    </location>
</feature>
<proteinExistence type="predicted"/>
<feature type="compositionally biased region" description="Polar residues" evidence="3">
    <location>
        <begin position="833"/>
        <end position="842"/>
    </location>
</feature>
<keyword evidence="4" id="KW-0472">Membrane</keyword>
<keyword evidence="5" id="KW-0732">Signal</keyword>
<feature type="disulfide bond" evidence="2">
    <location>
        <begin position="445"/>
        <end position="455"/>
    </location>
</feature>
<reference evidence="8" key="1">
    <citation type="submission" date="2025-08" db="UniProtKB">
        <authorList>
            <consortium name="RefSeq"/>
        </authorList>
    </citation>
    <scope>IDENTIFICATION</scope>
</reference>
<organism evidence="7 8">
    <name type="scientific">Vicugna pacos</name>
    <name type="common">Alpaca</name>
    <name type="synonym">Lama pacos</name>
    <dbReference type="NCBI Taxonomy" id="30538"/>
    <lineage>
        <taxon>Eukaryota</taxon>
        <taxon>Metazoa</taxon>
        <taxon>Chordata</taxon>
        <taxon>Craniata</taxon>
        <taxon>Vertebrata</taxon>
        <taxon>Euteleostomi</taxon>
        <taxon>Mammalia</taxon>
        <taxon>Eutheria</taxon>
        <taxon>Laurasiatheria</taxon>
        <taxon>Artiodactyla</taxon>
        <taxon>Tylopoda</taxon>
        <taxon>Camelidae</taxon>
        <taxon>Vicugna</taxon>
    </lineage>
</organism>
<evidence type="ECO:0000256" key="5">
    <source>
        <dbReference type="SAM" id="SignalP"/>
    </source>
</evidence>
<feature type="disulfide bond" evidence="2">
    <location>
        <begin position="97"/>
        <end position="107"/>
    </location>
</feature>
<feature type="transmembrane region" description="Helical" evidence="4">
    <location>
        <begin position="724"/>
        <end position="751"/>
    </location>
</feature>
<feature type="disulfide bond" evidence="2">
    <location>
        <begin position="172"/>
        <end position="233"/>
    </location>
</feature>
<feature type="disulfide bond" evidence="2">
    <location>
        <begin position="203"/>
        <end position="213"/>
    </location>
</feature>
<dbReference type="InterPro" id="IPR036772">
    <property type="entry name" value="SRCR-like_dom_sf"/>
</dbReference>
<feature type="domain" description="SRCR" evidence="6">
    <location>
        <begin position="239"/>
        <end position="340"/>
    </location>
</feature>
<dbReference type="GeneID" id="116277830"/>
<feature type="disulfide bond" evidence="2">
    <location>
        <begin position="519"/>
        <end position="580"/>
    </location>
</feature>
<evidence type="ECO:0000256" key="2">
    <source>
        <dbReference type="PROSITE-ProRule" id="PRU00196"/>
    </source>
</evidence>
<evidence type="ECO:0000313" key="7">
    <source>
        <dbReference type="Proteomes" id="UP001652581"/>
    </source>
</evidence>
<dbReference type="Pfam" id="PF00530">
    <property type="entry name" value="SRCR"/>
    <property type="match status" value="6"/>
</dbReference>
<feature type="chain" id="PRO_5047079777" evidence="5">
    <location>
        <begin position="26"/>
        <end position="885"/>
    </location>
</feature>
<feature type="disulfide bond" evidence="2">
    <location>
        <begin position="669"/>
        <end position="679"/>
    </location>
</feature>
<dbReference type="PROSITE" id="PS00420">
    <property type="entry name" value="SRCR_1"/>
    <property type="match status" value="2"/>
</dbReference>
<accession>A0ABM5CPZ5</accession>
<keyword evidence="4" id="KW-1133">Transmembrane helix</keyword>
<name>A0ABM5CPZ5_VICPA</name>
<keyword evidence="7" id="KW-1185">Reference proteome</keyword>
<feature type="region of interest" description="Disordered" evidence="3">
    <location>
        <begin position="783"/>
        <end position="885"/>
    </location>
</feature>
<dbReference type="InterPro" id="IPR001190">
    <property type="entry name" value="SRCR"/>
</dbReference>
<feature type="disulfide bond" evidence="2">
    <location>
        <begin position="401"/>
        <end position="465"/>
    </location>
</feature>
<feature type="domain" description="SRCR" evidence="6">
    <location>
        <begin position="376"/>
        <end position="476"/>
    </location>
</feature>
<dbReference type="PROSITE" id="PS50287">
    <property type="entry name" value="SRCR_2"/>
    <property type="match status" value="6"/>
</dbReference>
<feature type="disulfide bond" evidence="2">
    <location>
        <begin position="278"/>
        <end position="339"/>
    </location>
</feature>
<feature type="signal peptide" evidence="5">
    <location>
        <begin position="1"/>
        <end position="25"/>
    </location>
</feature>
<feature type="disulfide bond" evidence="2">
    <location>
        <begin position="414"/>
        <end position="475"/>
    </location>
</feature>
<evidence type="ECO:0000256" key="4">
    <source>
        <dbReference type="SAM" id="Phobius"/>
    </source>
</evidence>
<dbReference type="PANTHER" id="PTHR48071">
    <property type="entry name" value="SRCR DOMAIN-CONTAINING PROTEIN"/>
    <property type="match status" value="1"/>
</dbReference>
<protein>
    <submittedName>
        <fullName evidence="8">Antigen WC1.1-like isoform X2</fullName>
    </submittedName>
</protein>
<feature type="compositionally biased region" description="Basic and acidic residues" evidence="3">
    <location>
        <begin position="846"/>
        <end position="867"/>
    </location>
</feature>
<evidence type="ECO:0000313" key="8">
    <source>
        <dbReference type="RefSeq" id="XP_072810725.1"/>
    </source>
</evidence>
<dbReference type="PRINTS" id="PR00258">
    <property type="entry name" value="SPERACTRCPTR"/>
</dbReference>
<feature type="disulfide bond" evidence="2">
    <location>
        <begin position="265"/>
        <end position="329"/>
    </location>
</feature>
<feature type="domain" description="SRCR" evidence="6">
    <location>
        <begin position="600"/>
        <end position="700"/>
    </location>
</feature>
<evidence type="ECO:0000259" key="6">
    <source>
        <dbReference type="PROSITE" id="PS50287"/>
    </source>
</evidence>
<feature type="disulfide bond" evidence="2">
    <location>
        <begin position="550"/>
        <end position="560"/>
    </location>
</feature>
<keyword evidence="1 2" id="KW-1015">Disulfide bond</keyword>
<feature type="disulfide bond" evidence="2">
    <location>
        <begin position="506"/>
        <end position="570"/>
    </location>
</feature>
<dbReference type="RefSeq" id="XP_072810725.1">
    <property type="nucleotide sequence ID" value="XM_072954624.1"/>
</dbReference>
<feature type="disulfide bond" evidence="2">
    <location>
        <begin position="309"/>
        <end position="319"/>
    </location>
</feature>
<evidence type="ECO:0000256" key="1">
    <source>
        <dbReference type="ARBA" id="ARBA00023157"/>
    </source>
</evidence>
<feature type="disulfide bond" evidence="2">
    <location>
        <begin position="625"/>
        <end position="689"/>
    </location>
</feature>
<feature type="domain" description="SRCR" evidence="6">
    <location>
        <begin position="28"/>
        <end position="131"/>
    </location>
</feature>
<keyword evidence="4" id="KW-0812">Transmembrane</keyword>
<evidence type="ECO:0000256" key="3">
    <source>
        <dbReference type="SAM" id="MobiDB-lite"/>
    </source>
</evidence>
<dbReference type="Proteomes" id="UP001652581">
    <property type="component" value="Chromosome 34"/>
</dbReference>
<feature type="compositionally biased region" description="Low complexity" evidence="3">
    <location>
        <begin position="355"/>
        <end position="368"/>
    </location>
</feature>
<dbReference type="Gene3D" id="3.10.250.10">
    <property type="entry name" value="SRCR-like domain"/>
    <property type="match status" value="6"/>
</dbReference>
<feature type="domain" description="SRCR" evidence="6">
    <location>
        <begin position="481"/>
        <end position="581"/>
    </location>
</feature>
<dbReference type="PANTHER" id="PTHR48071:SF27">
    <property type="entry name" value="SCAVENGER RECEPTOR CYSTEINE-RICH TYPE 1 PROTEIN M130-LIKE"/>
    <property type="match status" value="1"/>
</dbReference>
<comment type="caution">
    <text evidence="2">Lacks conserved residue(s) required for the propagation of feature annotation.</text>
</comment>
<dbReference type="SUPFAM" id="SSF56487">
    <property type="entry name" value="SRCR-like"/>
    <property type="match status" value="6"/>
</dbReference>
<feature type="disulfide bond" evidence="2">
    <location>
        <begin position="638"/>
        <end position="699"/>
    </location>
</feature>